<protein>
    <submittedName>
        <fullName evidence="3">CPBP family intramembrane metalloprotease</fullName>
    </submittedName>
</protein>
<accession>A0A6M0RLP4</accession>
<keyword evidence="3" id="KW-0378">Hydrolase</keyword>
<evidence type="ECO:0000256" key="1">
    <source>
        <dbReference type="SAM" id="Phobius"/>
    </source>
</evidence>
<dbReference type="GO" id="GO:0008237">
    <property type="term" value="F:metallopeptidase activity"/>
    <property type="evidence" value="ECO:0007669"/>
    <property type="project" value="UniProtKB-KW"/>
</dbReference>
<proteinExistence type="predicted"/>
<feature type="transmembrane region" description="Helical" evidence="1">
    <location>
        <begin position="199"/>
        <end position="228"/>
    </location>
</feature>
<dbReference type="Pfam" id="PF02517">
    <property type="entry name" value="Rce1-like"/>
    <property type="match status" value="1"/>
</dbReference>
<comment type="caution">
    <text evidence="3">The sequence shown here is derived from an EMBL/GenBank/DDBJ whole genome shotgun (WGS) entry which is preliminary data.</text>
</comment>
<feature type="transmembrane region" description="Helical" evidence="1">
    <location>
        <begin position="368"/>
        <end position="387"/>
    </location>
</feature>
<dbReference type="InterPro" id="IPR052710">
    <property type="entry name" value="CAAX_protease"/>
</dbReference>
<dbReference type="GO" id="GO:0080120">
    <property type="term" value="P:CAAX-box protein maturation"/>
    <property type="evidence" value="ECO:0007669"/>
    <property type="project" value="UniProtKB-ARBA"/>
</dbReference>
<gene>
    <name evidence="3" type="ORF">DXZ20_16055</name>
</gene>
<dbReference type="GO" id="GO:0006508">
    <property type="term" value="P:proteolysis"/>
    <property type="evidence" value="ECO:0007669"/>
    <property type="project" value="UniProtKB-KW"/>
</dbReference>
<dbReference type="PANTHER" id="PTHR36435">
    <property type="entry name" value="SLR1288 PROTEIN"/>
    <property type="match status" value="1"/>
</dbReference>
<feature type="transmembrane region" description="Helical" evidence="1">
    <location>
        <begin position="301"/>
        <end position="316"/>
    </location>
</feature>
<evidence type="ECO:0000313" key="3">
    <source>
        <dbReference type="EMBL" id="NEZ57164.1"/>
    </source>
</evidence>
<feature type="transmembrane region" description="Helical" evidence="1">
    <location>
        <begin position="248"/>
        <end position="267"/>
    </location>
</feature>
<dbReference type="Proteomes" id="UP000481033">
    <property type="component" value="Unassembled WGS sequence"/>
</dbReference>
<feature type="transmembrane region" description="Helical" evidence="1">
    <location>
        <begin position="40"/>
        <end position="58"/>
    </location>
</feature>
<evidence type="ECO:0000259" key="2">
    <source>
        <dbReference type="Pfam" id="PF02517"/>
    </source>
</evidence>
<keyword evidence="3" id="KW-0482">Metalloprotease</keyword>
<keyword evidence="1" id="KW-0812">Transmembrane</keyword>
<dbReference type="InterPro" id="IPR003675">
    <property type="entry name" value="Rce1/LyrA-like_dom"/>
</dbReference>
<keyword evidence="3" id="KW-0645">Protease</keyword>
<feature type="domain" description="CAAX prenyl protease 2/Lysostaphin resistance protein A-like" evidence="2">
    <location>
        <begin position="248"/>
        <end position="333"/>
    </location>
</feature>
<dbReference type="EMBL" id="QXHD01000004">
    <property type="protein sequence ID" value="NEZ57164.1"/>
    <property type="molecule type" value="Genomic_DNA"/>
</dbReference>
<organism evidence="3 4">
    <name type="scientific">Adonisia turfae CCMR0081</name>
    <dbReference type="NCBI Taxonomy" id="2292702"/>
    <lineage>
        <taxon>Bacteria</taxon>
        <taxon>Bacillati</taxon>
        <taxon>Cyanobacteriota</taxon>
        <taxon>Adonisia</taxon>
        <taxon>Adonisia turfae</taxon>
    </lineage>
</organism>
<keyword evidence="1" id="KW-0472">Membrane</keyword>
<feature type="transmembrane region" description="Helical" evidence="1">
    <location>
        <begin position="126"/>
        <end position="144"/>
    </location>
</feature>
<keyword evidence="4" id="KW-1185">Reference proteome</keyword>
<dbReference type="AlphaFoldDB" id="A0A6M0RLP4"/>
<evidence type="ECO:0000313" key="4">
    <source>
        <dbReference type="Proteomes" id="UP000481033"/>
    </source>
</evidence>
<feature type="transmembrane region" description="Helical" evidence="1">
    <location>
        <begin position="6"/>
        <end position="28"/>
    </location>
</feature>
<dbReference type="PANTHER" id="PTHR36435:SF1">
    <property type="entry name" value="CAAX AMINO TERMINAL PROTEASE FAMILY PROTEIN"/>
    <property type="match status" value="1"/>
</dbReference>
<feature type="transmembrane region" description="Helical" evidence="1">
    <location>
        <begin position="78"/>
        <end position="95"/>
    </location>
</feature>
<keyword evidence="1" id="KW-1133">Transmembrane helix</keyword>
<dbReference type="GO" id="GO:0004175">
    <property type="term" value="F:endopeptidase activity"/>
    <property type="evidence" value="ECO:0007669"/>
    <property type="project" value="UniProtKB-ARBA"/>
</dbReference>
<reference evidence="3 4" key="1">
    <citation type="journal article" date="2020" name="Microb. Ecol.">
        <title>Ecogenomics of the Marine Benthic Filamentous Cyanobacterium Adonisia.</title>
        <authorList>
            <person name="Walter J.M."/>
            <person name="Coutinho F.H."/>
            <person name="Leomil L."/>
            <person name="Hargreaves P.I."/>
            <person name="Campeao M.E."/>
            <person name="Vieira V.V."/>
            <person name="Silva B.S."/>
            <person name="Fistarol G.O."/>
            <person name="Salomon P.S."/>
            <person name="Sawabe T."/>
            <person name="Mino S."/>
            <person name="Hosokawa M."/>
            <person name="Miyashita H."/>
            <person name="Maruyama F."/>
            <person name="van Verk M.C."/>
            <person name="Dutilh B.E."/>
            <person name="Thompson C.C."/>
            <person name="Thompson F.L."/>
        </authorList>
    </citation>
    <scope>NUCLEOTIDE SEQUENCE [LARGE SCALE GENOMIC DNA]</scope>
    <source>
        <strain evidence="3 4">CCMR0081</strain>
    </source>
</reference>
<feature type="transmembrane region" description="Helical" evidence="1">
    <location>
        <begin position="321"/>
        <end position="341"/>
    </location>
</feature>
<feature type="transmembrane region" description="Helical" evidence="1">
    <location>
        <begin position="156"/>
        <end position="178"/>
    </location>
</feature>
<sequence length="408" mass="45443">MKTQPNYIRQILMGLAIMFGPIIIFGLLPSPSEEGVGTYFIVYTLLAVAALISLIAGHIPFIKGCGNYAQSRGYGKRWGWLGLFSWIGLSVLMIIPNRCKPSPDMQTATPETAFDRVSLLEIGLKYVALATLYAIFMVLAYVKLTGQNFDEYQITALFANVIGLVISTHFIVLLFRLLRAAKFDLSALGLKGGISAREGLLTCLVATTLFLFSLSFDRITLYGLSYVWPGYVEDYFEGVQRFTNILELILFAVSAIILAPLLEEILFRGIFLQKWGLKWGLRWGIVVSSLLFAVIHVRFDLISLFIDGVFLAFLYLRTSSLVAPMLCHGLFNAAVVVWNAVDFFGKPVAERGITLSISDYQALVSPVLNQYIVLAIVSFFLLVYLFFQLRPRSIAPMPYLKNCGLAQG</sequence>
<name>A0A6M0RLP4_9CYAN</name>
<dbReference type="RefSeq" id="WP_163699222.1">
    <property type="nucleotide sequence ID" value="NZ_QXHD01000004.1"/>
</dbReference>